<accession>A0A2U2MVX4</accession>
<organism evidence="2 3">
    <name type="scientific">Sediminicurvatus halobius</name>
    <dbReference type="NCBI Taxonomy" id="2182432"/>
    <lineage>
        <taxon>Bacteria</taxon>
        <taxon>Pseudomonadati</taxon>
        <taxon>Pseudomonadota</taxon>
        <taxon>Gammaproteobacteria</taxon>
        <taxon>Chromatiales</taxon>
        <taxon>Ectothiorhodospiraceae</taxon>
        <taxon>Sediminicurvatus</taxon>
    </lineage>
</organism>
<dbReference type="InterPro" id="IPR012312">
    <property type="entry name" value="Hemerythrin-like"/>
</dbReference>
<evidence type="ECO:0000313" key="3">
    <source>
        <dbReference type="Proteomes" id="UP000245474"/>
    </source>
</evidence>
<reference evidence="2 3" key="1">
    <citation type="submission" date="2018-05" db="EMBL/GenBank/DDBJ databases">
        <title>Spiribacter halobius sp. nov., a moderately halophilic bacterium isolated from marine solar saltern.</title>
        <authorList>
            <person name="Zheng W.-S."/>
            <person name="Lu D.-C."/>
            <person name="Du Z.-J."/>
        </authorList>
    </citation>
    <scope>NUCLEOTIDE SEQUENCE [LARGE SCALE GENOMIC DNA]</scope>
    <source>
        <strain evidence="2 3">E85</strain>
    </source>
</reference>
<dbReference type="Pfam" id="PF01814">
    <property type="entry name" value="Hemerythrin"/>
    <property type="match status" value="1"/>
</dbReference>
<gene>
    <name evidence="2" type="ORF">DEM34_19030</name>
</gene>
<dbReference type="Gene3D" id="1.20.120.520">
    <property type="entry name" value="nmb1532 protein domain like"/>
    <property type="match status" value="1"/>
</dbReference>
<dbReference type="AlphaFoldDB" id="A0A2U2MVX4"/>
<dbReference type="Proteomes" id="UP000245474">
    <property type="component" value="Unassembled WGS sequence"/>
</dbReference>
<dbReference type="EMBL" id="QFFI01000064">
    <property type="protein sequence ID" value="PWG60936.1"/>
    <property type="molecule type" value="Genomic_DNA"/>
</dbReference>
<evidence type="ECO:0000259" key="1">
    <source>
        <dbReference type="Pfam" id="PF01814"/>
    </source>
</evidence>
<proteinExistence type="predicted"/>
<keyword evidence="3" id="KW-1185">Reference proteome</keyword>
<evidence type="ECO:0000313" key="2">
    <source>
        <dbReference type="EMBL" id="PWG60936.1"/>
    </source>
</evidence>
<dbReference type="OrthoDB" id="7349010at2"/>
<comment type="caution">
    <text evidence="2">The sequence shown here is derived from an EMBL/GenBank/DDBJ whole genome shotgun (WGS) entry which is preliminary data.</text>
</comment>
<name>A0A2U2MVX4_9GAMM</name>
<sequence length="202" mass="22926">MSQHPLDVLHEEHRQLRGLLAILERQLFSTHDGGSPDFEVMAELLDYLADEPEHLHHRFEARLLEALAQRRPELTGLSAELGRARGRIATGGRKLQRLVSEVIDGLLVPRQRLARLGLRYVRSYQALMAREEAEAFPALERDLRPADWIELITACHWRCGLSSPPLDEPGYDALRRRIEHEAGGFWPAGTATDLRCPVCDDT</sequence>
<dbReference type="RefSeq" id="WP_109680398.1">
    <property type="nucleotide sequence ID" value="NZ_CP086615.1"/>
</dbReference>
<feature type="domain" description="Hemerythrin-like" evidence="1">
    <location>
        <begin position="4"/>
        <end position="139"/>
    </location>
</feature>
<protein>
    <recommendedName>
        <fullName evidence="1">Hemerythrin-like domain-containing protein</fullName>
    </recommendedName>
</protein>